<keyword evidence="2" id="KW-1185">Reference proteome</keyword>
<dbReference type="AlphaFoldDB" id="A0A9Q0Y0R3"/>
<dbReference type="OrthoDB" id="410381at2759"/>
<comment type="caution">
    <text evidence="1">The sequence shown here is derived from an EMBL/GenBank/DDBJ whole genome shotgun (WGS) entry which is preliminary data.</text>
</comment>
<dbReference type="EMBL" id="JAPFRF010000003">
    <property type="protein sequence ID" value="KAJ7337978.1"/>
    <property type="molecule type" value="Genomic_DNA"/>
</dbReference>
<proteinExistence type="predicted"/>
<gene>
    <name evidence="1" type="ORF">JRQ81_010504</name>
</gene>
<organism evidence="1 2">
    <name type="scientific">Phrynocephalus forsythii</name>
    <dbReference type="NCBI Taxonomy" id="171643"/>
    <lineage>
        <taxon>Eukaryota</taxon>
        <taxon>Metazoa</taxon>
        <taxon>Chordata</taxon>
        <taxon>Craniata</taxon>
        <taxon>Vertebrata</taxon>
        <taxon>Euteleostomi</taxon>
        <taxon>Lepidosauria</taxon>
        <taxon>Squamata</taxon>
        <taxon>Bifurcata</taxon>
        <taxon>Unidentata</taxon>
        <taxon>Episquamata</taxon>
        <taxon>Toxicofera</taxon>
        <taxon>Iguania</taxon>
        <taxon>Acrodonta</taxon>
        <taxon>Agamidae</taxon>
        <taxon>Agaminae</taxon>
        <taxon>Phrynocephalus</taxon>
    </lineage>
</organism>
<name>A0A9Q0Y0R3_9SAUR</name>
<evidence type="ECO:0000313" key="2">
    <source>
        <dbReference type="Proteomes" id="UP001142489"/>
    </source>
</evidence>
<dbReference type="Proteomes" id="UP001142489">
    <property type="component" value="Unassembled WGS sequence"/>
</dbReference>
<evidence type="ECO:0000313" key="1">
    <source>
        <dbReference type="EMBL" id="KAJ7337978.1"/>
    </source>
</evidence>
<accession>A0A9Q0Y0R3</accession>
<sequence length="89" mass="10269">MDSGRISKDLLYGELAQGKRPRGRSQLQYKDICKRDLKALGMDLNSWETLTSDRTVWKQKTTGRGKEAGTETTKPEDWARNRIYLPPVR</sequence>
<protein>
    <submittedName>
        <fullName evidence="1">Uncharacterized protein</fullName>
    </submittedName>
</protein>
<reference evidence="1" key="1">
    <citation type="journal article" date="2023" name="DNA Res.">
        <title>Chromosome-level genome assembly of Phrynocephalus forsythii using third-generation DNA sequencing and Hi-C analysis.</title>
        <authorList>
            <person name="Qi Y."/>
            <person name="Zhao W."/>
            <person name="Zhao Y."/>
            <person name="Niu C."/>
            <person name="Cao S."/>
            <person name="Zhang Y."/>
        </authorList>
    </citation>
    <scope>NUCLEOTIDE SEQUENCE</scope>
    <source>
        <tissue evidence="1">Muscle</tissue>
    </source>
</reference>